<evidence type="ECO:0000313" key="2">
    <source>
        <dbReference type="EMBL" id="RXR29895.1"/>
    </source>
</evidence>
<dbReference type="SUPFAM" id="SSF54523">
    <property type="entry name" value="Pili subunits"/>
    <property type="match status" value="1"/>
</dbReference>
<keyword evidence="3" id="KW-1185">Reference proteome</keyword>
<dbReference type="Proteomes" id="UP000290958">
    <property type="component" value="Unassembled WGS sequence"/>
</dbReference>
<keyword evidence="1" id="KW-0812">Transmembrane</keyword>
<dbReference type="EMBL" id="SBKP01000003">
    <property type="protein sequence ID" value="RXR29895.1"/>
    <property type="molecule type" value="Genomic_DNA"/>
</dbReference>
<keyword evidence="1" id="KW-1133">Transmembrane helix</keyword>
<gene>
    <name evidence="2" type="ORF">EQG66_04985</name>
</gene>
<dbReference type="Pfam" id="PF07963">
    <property type="entry name" value="N_methyl"/>
    <property type="match status" value="1"/>
</dbReference>
<evidence type="ECO:0000313" key="3">
    <source>
        <dbReference type="Proteomes" id="UP000290958"/>
    </source>
</evidence>
<feature type="transmembrane region" description="Helical" evidence="1">
    <location>
        <begin position="60"/>
        <end position="83"/>
    </location>
</feature>
<dbReference type="OrthoDB" id="9794345at2"/>
<name>A0A4Q1KKG2_9SPHN</name>
<dbReference type="InterPro" id="IPR012902">
    <property type="entry name" value="N_methyl_site"/>
</dbReference>
<dbReference type="InterPro" id="IPR045584">
    <property type="entry name" value="Pilin-like"/>
</dbReference>
<comment type="caution">
    <text evidence="2">The sequence shown here is derived from an EMBL/GenBank/DDBJ whole genome shotgun (WGS) entry which is preliminary data.</text>
</comment>
<dbReference type="AlphaFoldDB" id="A0A4Q1KKG2"/>
<evidence type="ECO:0000256" key="1">
    <source>
        <dbReference type="SAM" id="Phobius"/>
    </source>
</evidence>
<dbReference type="Gene3D" id="3.30.700.10">
    <property type="entry name" value="Glycoprotein, Type 4 Pilin"/>
    <property type="match status" value="1"/>
</dbReference>
<keyword evidence="1" id="KW-0472">Membrane</keyword>
<sequence length="189" mass="20215">MSGIGNRPRPFRELGFTFARRSAEHGFTFARRSAEHGFTFARRSAEHGFTFARRSAEHGFTLIEALVVVAVSALVAGIGFPRIEQSLSAWRMQSSAVAVQAALEDARAQALRTGAPARFAVMRDTGDYARPGAPAGRLHPSVRFGEGSDQIFFFGDGSSSGGRILIEAGSGRRATISVSTDTGLIGLIR</sequence>
<reference evidence="3" key="1">
    <citation type="submission" date="2019-01" db="EMBL/GenBank/DDBJ databases">
        <title>Cytophagaceae bacterium strain CAR-16.</title>
        <authorList>
            <person name="Chen W.-M."/>
        </authorList>
    </citation>
    <scope>NUCLEOTIDE SEQUENCE [LARGE SCALE GENOMIC DNA]</scope>
    <source>
        <strain evidence="3">CHR27</strain>
    </source>
</reference>
<protein>
    <submittedName>
        <fullName evidence="2">Prepilin-type N-terminal cleavage/methylation domain-containing protein</fullName>
    </submittedName>
</protein>
<dbReference type="RefSeq" id="WP_129403432.1">
    <property type="nucleotide sequence ID" value="NZ_SBKP01000003.1"/>
</dbReference>
<dbReference type="NCBIfam" id="TIGR02532">
    <property type="entry name" value="IV_pilin_GFxxxE"/>
    <property type="match status" value="1"/>
</dbReference>
<proteinExistence type="predicted"/>
<organism evidence="2 3">
    <name type="scientific">Sphingobium fluviale</name>
    <dbReference type="NCBI Taxonomy" id="2506423"/>
    <lineage>
        <taxon>Bacteria</taxon>
        <taxon>Pseudomonadati</taxon>
        <taxon>Pseudomonadota</taxon>
        <taxon>Alphaproteobacteria</taxon>
        <taxon>Sphingomonadales</taxon>
        <taxon>Sphingomonadaceae</taxon>
        <taxon>Sphingobium</taxon>
    </lineage>
</organism>
<accession>A0A4Q1KKG2</accession>